<keyword evidence="1" id="KW-0812">Transmembrane</keyword>
<dbReference type="Proteomes" id="UP000253034">
    <property type="component" value="Unassembled WGS sequence"/>
</dbReference>
<evidence type="ECO:0000256" key="1">
    <source>
        <dbReference type="SAM" id="Phobius"/>
    </source>
</evidence>
<feature type="transmembrane region" description="Helical" evidence="1">
    <location>
        <begin position="64"/>
        <end position="82"/>
    </location>
</feature>
<organism evidence="2 3">
    <name type="scientific">Anaerobacterium chartisolvens</name>
    <dbReference type="NCBI Taxonomy" id="1297424"/>
    <lineage>
        <taxon>Bacteria</taxon>
        <taxon>Bacillati</taxon>
        <taxon>Bacillota</taxon>
        <taxon>Clostridia</taxon>
        <taxon>Eubacteriales</taxon>
        <taxon>Oscillospiraceae</taxon>
        <taxon>Anaerobacterium</taxon>
    </lineage>
</organism>
<comment type="caution">
    <text evidence="2">The sequence shown here is derived from an EMBL/GenBank/DDBJ whole genome shotgun (WGS) entry which is preliminary data.</text>
</comment>
<dbReference type="OrthoDB" id="1707681at2"/>
<accession>A0A369B0R2</accession>
<dbReference type="RefSeq" id="WP_114298690.1">
    <property type="nucleotide sequence ID" value="NZ_QPJT01000018.1"/>
</dbReference>
<proteinExistence type="predicted"/>
<gene>
    <name evidence="2" type="ORF">DFR58_11892</name>
</gene>
<evidence type="ECO:0000313" key="3">
    <source>
        <dbReference type="Proteomes" id="UP000253034"/>
    </source>
</evidence>
<keyword evidence="3" id="KW-1185">Reference proteome</keyword>
<keyword evidence="1" id="KW-1133">Transmembrane helix</keyword>
<reference evidence="2 3" key="1">
    <citation type="submission" date="2018-07" db="EMBL/GenBank/DDBJ databases">
        <title>Genomic Encyclopedia of Type Strains, Phase IV (KMG-IV): sequencing the most valuable type-strain genomes for metagenomic binning, comparative biology and taxonomic classification.</title>
        <authorList>
            <person name="Goeker M."/>
        </authorList>
    </citation>
    <scope>NUCLEOTIDE SEQUENCE [LARGE SCALE GENOMIC DNA]</scope>
    <source>
        <strain evidence="2 3">DSM 27016</strain>
    </source>
</reference>
<protein>
    <submittedName>
        <fullName evidence="2">Uncharacterized protein</fullName>
    </submittedName>
</protein>
<sequence>MNENNQSVLEKVCSERHKAVDDKLKTAEERLGSQSKRIDAVEDAVIRLTNVVESMAKKDFFDKILILTVFIIALVLCAMILGPEITGKMAGAIK</sequence>
<keyword evidence="1" id="KW-0472">Membrane</keyword>
<dbReference type="AlphaFoldDB" id="A0A369B0R2"/>
<dbReference type="EMBL" id="QPJT01000018">
    <property type="protein sequence ID" value="RCX13274.1"/>
    <property type="molecule type" value="Genomic_DNA"/>
</dbReference>
<evidence type="ECO:0000313" key="2">
    <source>
        <dbReference type="EMBL" id="RCX13274.1"/>
    </source>
</evidence>
<name>A0A369B0R2_9FIRM</name>